<organism evidence="1">
    <name type="scientific">Phaffia rhodozyma</name>
    <name type="common">Yeast</name>
    <name type="synonym">Xanthophyllomyces dendrorhous</name>
    <dbReference type="NCBI Taxonomy" id="264483"/>
    <lineage>
        <taxon>Eukaryota</taxon>
        <taxon>Fungi</taxon>
        <taxon>Dikarya</taxon>
        <taxon>Basidiomycota</taxon>
        <taxon>Agaricomycotina</taxon>
        <taxon>Tremellomycetes</taxon>
        <taxon>Cystofilobasidiales</taxon>
        <taxon>Mrakiaceae</taxon>
        <taxon>Phaffia</taxon>
    </lineage>
</organism>
<dbReference type="EMBL" id="LN483157">
    <property type="protein sequence ID" value="CED83643.1"/>
    <property type="molecule type" value="Genomic_DNA"/>
</dbReference>
<evidence type="ECO:0000313" key="1">
    <source>
        <dbReference type="EMBL" id="CED83643.1"/>
    </source>
</evidence>
<protein>
    <submittedName>
        <fullName evidence="1">Uncharacterized protein</fullName>
    </submittedName>
</protein>
<proteinExistence type="predicted"/>
<sequence length="367" mass="42442">MSLLNPSNKLRSLPRSNRLLALDRLKLFSIAPVLSFTNLVHGLGEAFVGPEYFKSKVELIEWKAVYVPGWSVKTDCSFRALHAMEEALRASDPDSFFAKVDEEKMQTVVNVKIGNMFFPGTSFDPLSKICLRPSLERLPDYLKRYNPDEHLHQMGMDVSPLPFELSPLSLPELAKHFDGSRRDRVWDYVDKESIKFHKLDATPIYFPFYVANFKFEERIFTLAIEAYEKDIGLTEVYFPPRQEGIERPYPYKPLGRALYSDRNINSKYIQPPSFEHLKLQIAQLPLSSSWSVPGGHVYTDHSFHDTIVSGGGLIEVFERWIDRQDVRDRLLGICQREEDAVERKIEGRFGRIAEWTPVEKPDEEHDD</sequence>
<dbReference type="AlphaFoldDB" id="A0A0F7SUH0"/>
<accession>A0A0F7SUH0</accession>
<name>A0A0F7SUH0_PHARH</name>
<reference evidence="1" key="1">
    <citation type="submission" date="2014-08" db="EMBL/GenBank/DDBJ databases">
        <authorList>
            <person name="Sharma Rahul"/>
            <person name="Thines Marco"/>
        </authorList>
    </citation>
    <scope>NUCLEOTIDE SEQUENCE</scope>
</reference>